<dbReference type="InterPro" id="IPR016896">
    <property type="entry name" value="DUF2860"/>
</dbReference>
<sequence length="322" mass="35654">MKKTQIALLLTATVVAAPSVARSETPQGFSGEIALNTAFFQSKSNLNTSAEAQRVENETPTTTSYGVFPLGNIKYTFDNHQLFAGTSRADIAVGTVALEAGYQYRFSGGTKWSVSVLPTVLASKVWQDPYQLTGGREETEEKGTAYRMQFKNIAGSLFNLDLAYGDSKVSDEQSGSEYSVSEQSQLERDRQVYYAKFDMMLPLSRTFLLFPAIKYIDSKADGNAMSNSALGGELTSIMIFGQHQFAATLGYMKHEYNEQHPVFSKTRSDAKIKSFIAYEYTDFFDIDSLSLVAFAGYNTSDSNIEFYDETGLVTSVGVNWKF</sequence>
<keyword evidence="1" id="KW-0732">Signal</keyword>
<dbReference type="AlphaFoldDB" id="A0A0A1ECF3"/>
<dbReference type="Pfam" id="PF11059">
    <property type="entry name" value="DUF2860"/>
    <property type="match status" value="1"/>
</dbReference>
<feature type="chain" id="PRO_5001973880" evidence="1">
    <location>
        <begin position="24"/>
        <end position="322"/>
    </location>
</feature>
<protein>
    <submittedName>
        <fullName evidence="2">Conserved outer membrane protein</fullName>
    </submittedName>
</protein>
<name>A0A0A1ECF3_9VIBR</name>
<evidence type="ECO:0000256" key="1">
    <source>
        <dbReference type="SAM" id="SignalP"/>
    </source>
</evidence>
<evidence type="ECO:0000313" key="2">
    <source>
        <dbReference type="EMBL" id="AIY26214.1"/>
    </source>
</evidence>
<proteinExistence type="predicted"/>
<feature type="signal peptide" evidence="1">
    <location>
        <begin position="1"/>
        <end position="23"/>
    </location>
</feature>
<organism evidence="2">
    <name type="scientific">Vibrio tapetis</name>
    <dbReference type="NCBI Taxonomy" id="52443"/>
    <lineage>
        <taxon>Bacteria</taxon>
        <taxon>Pseudomonadati</taxon>
        <taxon>Pseudomonadota</taxon>
        <taxon>Gammaproteobacteria</taxon>
        <taxon>Vibrionales</taxon>
        <taxon>Vibrionaceae</taxon>
        <taxon>Vibrio</taxon>
    </lineage>
</organism>
<accession>A0A0A1ECF3</accession>
<dbReference type="PIRSF" id="PIRSF028696">
    <property type="entry name" value="UCP028696"/>
    <property type="match status" value="1"/>
</dbReference>
<reference evidence="2" key="1">
    <citation type="journal article" date="2014" name="PLoS ONE">
        <title>Characterization of the secretomes of two vibrios pathogenic to mollusks.</title>
        <authorList>
            <person name="Madec S."/>
            <person name="Pichereau V."/>
            <person name="Jacq A."/>
            <person name="Paillard M."/>
            <person name="Boisset C."/>
            <person name="Guerard F."/>
            <person name="Paillard C."/>
            <person name="Nicolas J.L."/>
        </authorList>
    </citation>
    <scope>NUCLEOTIDE SEQUENCE</scope>
    <source>
        <strain evidence="2">CECT4600</strain>
    </source>
</reference>
<dbReference type="EMBL" id="KM596641">
    <property type="protein sequence ID" value="AIY26214.1"/>
    <property type="molecule type" value="Genomic_DNA"/>
</dbReference>